<evidence type="ECO:0000259" key="1">
    <source>
        <dbReference type="Pfam" id="PF08268"/>
    </source>
</evidence>
<protein>
    <recommendedName>
        <fullName evidence="1">F-box associated beta-propeller type 3 domain-containing protein</fullName>
    </recommendedName>
</protein>
<feature type="non-terminal residue" evidence="2">
    <location>
        <position position="250"/>
    </location>
</feature>
<dbReference type="InterPro" id="IPR050796">
    <property type="entry name" value="SCF_F-box_component"/>
</dbReference>
<dbReference type="PANTHER" id="PTHR31672:SF13">
    <property type="entry name" value="F-BOX PROTEIN CPR30-LIKE"/>
    <property type="match status" value="1"/>
</dbReference>
<dbReference type="InterPro" id="IPR017451">
    <property type="entry name" value="F-box-assoc_interact_dom"/>
</dbReference>
<dbReference type="PANTHER" id="PTHR31672">
    <property type="entry name" value="BNACNNG10540D PROTEIN"/>
    <property type="match status" value="1"/>
</dbReference>
<dbReference type="AlphaFoldDB" id="A0A067G860"/>
<feature type="domain" description="F-box associated beta-propeller type 3" evidence="1">
    <location>
        <begin position="19"/>
        <end position="142"/>
    </location>
</feature>
<dbReference type="Pfam" id="PF08268">
    <property type="entry name" value="FBA_3"/>
    <property type="match status" value="1"/>
</dbReference>
<dbReference type="PaxDb" id="2711-XP_006489262.1"/>
<reference evidence="2 3" key="1">
    <citation type="submission" date="2014-04" db="EMBL/GenBank/DDBJ databases">
        <authorList>
            <consortium name="International Citrus Genome Consortium"/>
            <person name="Gmitter F."/>
            <person name="Chen C."/>
            <person name="Farmerie W."/>
            <person name="Harkins T."/>
            <person name="Desany B."/>
            <person name="Mohiuddin M."/>
            <person name="Kodira C."/>
            <person name="Borodovsky M."/>
            <person name="Lomsadze A."/>
            <person name="Burns P."/>
            <person name="Jenkins J."/>
            <person name="Prochnik S."/>
            <person name="Shu S."/>
            <person name="Chapman J."/>
            <person name="Pitluck S."/>
            <person name="Schmutz J."/>
            <person name="Rokhsar D."/>
        </authorList>
    </citation>
    <scope>NUCLEOTIDE SEQUENCE</scope>
</reference>
<proteinExistence type="predicted"/>
<gene>
    <name evidence="2" type="ORF">CISIN_1g045572mg</name>
</gene>
<dbReference type="Proteomes" id="UP000027120">
    <property type="component" value="Unassembled WGS sequence"/>
</dbReference>
<sequence length="250" mass="28138">MRKPPEKIFLIINPSHLQSSDSSAATFDDQNASTPLDFPFRKPYSTNAHVIGSCHGLVCIAFDNCEDNVIHNPSTGDYRKLPNLDISSGDTRYQYGFGYDSSTNDYKVLFAKRRIDHSFNETQFKVFATKAESWKRIQLNAKISGERTSPLVEEKFSEVPMPHGFDELNGNVFIFLTLEVIDGHLCLVIEGRGGTVELWMMKEYRVKSSWGKLYDIGNCNDLCCDTVGMKPLCCTRIGGIIMTKNGNKLL</sequence>
<accession>A0A067G860</accession>
<organism evidence="2 3">
    <name type="scientific">Citrus sinensis</name>
    <name type="common">Sweet orange</name>
    <name type="synonym">Citrus aurantium var. sinensis</name>
    <dbReference type="NCBI Taxonomy" id="2711"/>
    <lineage>
        <taxon>Eukaryota</taxon>
        <taxon>Viridiplantae</taxon>
        <taxon>Streptophyta</taxon>
        <taxon>Embryophyta</taxon>
        <taxon>Tracheophyta</taxon>
        <taxon>Spermatophyta</taxon>
        <taxon>Magnoliopsida</taxon>
        <taxon>eudicotyledons</taxon>
        <taxon>Gunneridae</taxon>
        <taxon>Pentapetalae</taxon>
        <taxon>rosids</taxon>
        <taxon>malvids</taxon>
        <taxon>Sapindales</taxon>
        <taxon>Rutaceae</taxon>
        <taxon>Aurantioideae</taxon>
        <taxon>Citrus</taxon>
    </lineage>
</organism>
<evidence type="ECO:0000313" key="2">
    <source>
        <dbReference type="EMBL" id="KDO71682.1"/>
    </source>
</evidence>
<evidence type="ECO:0000313" key="3">
    <source>
        <dbReference type="Proteomes" id="UP000027120"/>
    </source>
</evidence>
<keyword evidence="3" id="KW-1185">Reference proteome</keyword>
<name>A0A067G860_CITSI</name>
<dbReference type="EMBL" id="KK784888">
    <property type="protein sequence ID" value="KDO71682.1"/>
    <property type="molecule type" value="Genomic_DNA"/>
</dbReference>
<dbReference type="NCBIfam" id="TIGR01640">
    <property type="entry name" value="F_box_assoc_1"/>
    <property type="match status" value="1"/>
</dbReference>
<dbReference type="InterPro" id="IPR013187">
    <property type="entry name" value="F-box-assoc_dom_typ3"/>
</dbReference>